<dbReference type="Pfam" id="PF22919">
    <property type="entry name" value="ATP-synt_VA_C"/>
    <property type="match status" value="1"/>
</dbReference>
<comment type="subcellular location">
    <subcellularLocation>
        <location evidence="1">Membrane</location>
    </subcellularLocation>
</comment>
<dbReference type="PANTHER" id="PTHR15184:SF71">
    <property type="entry name" value="ATP SYNTHASE SUBUNIT BETA, MITOCHONDRIAL"/>
    <property type="match status" value="1"/>
</dbReference>
<dbReference type="GO" id="GO:0045259">
    <property type="term" value="C:proton-transporting ATP synthase complex"/>
    <property type="evidence" value="ECO:0007669"/>
    <property type="project" value="UniProtKB-KW"/>
</dbReference>
<dbReference type="SMART" id="SM00382">
    <property type="entry name" value="AAA"/>
    <property type="match status" value="1"/>
</dbReference>
<dbReference type="SUPFAM" id="SSF47917">
    <property type="entry name" value="C-terminal domain of alpha and beta subunits of F1 ATP synthase"/>
    <property type="match status" value="1"/>
</dbReference>
<keyword evidence="9" id="KW-0139">CF(1)</keyword>
<dbReference type="Gene3D" id="1.10.1140.10">
    <property type="entry name" value="Bovine Mitochondrial F1-atpase, Atp Synthase Beta Chain, Chain D, domain 3"/>
    <property type="match status" value="1"/>
</dbReference>
<dbReference type="InterPro" id="IPR036121">
    <property type="entry name" value="ATPase_F1/V1/A1_a/bsu_N_sf"/>
</dbReference>
<dbReference type="Proteomes" id="UP000034320">
    <property type="component" value="Unassembled WGS sequence"/>
</dbReference>
<gene>
    <name evidence="12" type="ORF">UV09_C0020G0004</name>
</gene>
<evidence type="ECO:0000313" key="13">
    <source>
        <dbReference type="Proteomes" id="UP000034320"/>
    </source>
</evidence>
<dbReference type="GO" id="GO:0046933">
    <property type="term" value="F:proton-transporting ATP synthase activity, rotational mechanism"/>
    <property type="evidence" value="ECO:0007669"/>
    <property type="project" value="TreeGrafter"/>
</dbReference>
<dbReference type="InterPro" id="IPR000194">
    <property type="entry name" value="ATPase_F1/V1/A1_a/bsu_nucl-bd"/>
</dbReference>
<evidence type="ECO:0000256" key="8">
    <source>
        <dbReference type="ARBA" id="ARBA00023136"/>
    </source>
</evidence>
<dbReference type="Pfam" id="PF00006">
    <property type="entry name" value="ATP-synt_ab"/>
    <property type="match status" value="1"/>
</dbReference>
<organism evidence="12 13">
    <name type="scientific">Candidatus Gottesmanbacteria bacterium GW2011_GWA2_42_18</name>
    <dbReference type="NCBI Taxonomy" id="1618442"/>
    <lineage>
        <taxon>Bacteria</taxon>
        <taxon>Candidatus Gottesmaniibacteriota</taxon>
    </lineage>
</organism>
<dbReference type="InterPro" id="IPR003593">
    <property type="entry name" value="AAA+_ATPase"/>
</dbReference>
<dbReference type="InterPro" id="IPR050053">
    <property type="entry name" value="ATPase_alpha/beta_chains"/>
</dbReference>
<dbReference type="Gene3D" id="3.40.50.300">
    <property type="entry name" value="P-loop containing nucleotide triphosphate hydrolases"/>
    <property type="match status" value="1"/>
</dbReference>
<protein>
    <submittedName>
        <fullName evidence="12">ATP synthase subunit beta</fullName>
    </submittedName>
</protein>
<comment type="caution">
    <text evidence="12">The sequence shown here is derived from an EMBL/GenBank/DDBJ whole genome shotgun (WGS) entry which is preliminary data.</text>
</comment>
<name>A0A0G0ZBZ8_9BACT</name>
<keyword evidence="8" id="KW-0472">Membrane</keyword>
<evidence type="ECO:0000256" key="10">
    <source>
        <dbReference type="ARBA" id="ARBA00023310"/>
    </source>
</evidence>
<evidence type="ECO:0000256" key="5">
    <source>
        <dbReference type="ARBA" id="ARBA00022840"/>
    </source>
</evidence>
<keyword evidence="4" id="KW-0547">Nucleotide-binding</keyword>
<dbReference type="AlphaFoldDB" id="A0A0G0ZBZ8"/>
<keyword evidence="10" id="KW-0066">ATP synthesis</keyword>
<dbReference type="InterPro" id="IPR027417">
    <property type="entry name" value="P-loop_NTPase"/>
</dbReference>
<evidence type="ECO:0000256" key="2">
    <source>
        <dbReference type="ARBA" id="ARBA00008936"/>
    </source>
</evidence>
<evidence type="ECO:0000256" key="1">
    <source>
        <dbReference type="ARBA" id="ARBA00004370"/>
    </source>
</evidence>
<evidence type="ECO:0000256" key="6">
    <source>
        <dbReference type="ARBA" id="ARBA00022967"/>
    </source>
</evidence>
<evidence type="ECO:0000256" key="9">
    <source>
        <dbReference type="ARBA" id="ARBA00023196"/>
    </source>
</evidence>
<dbReference type="GO" id="GO:0005524">
    <property type="term" value="F:ATP binding"/>
    <property type="evidence" value="ECO:0007669"/>
    <property type="project" value="UniProtKB-KW"/>
</dbReference>
<proteinExistence type="inferred from homology"/>
<accession>A0A0G0ZBZ8</accession>
<feature type="domain" description="AAA+ ATPase" evidence="11">
    <location>
        <begin position="151"/>
        <end position="332"/>
    </location>
</feature>
<comment type="similarity">
    <text evidence="2">Belongs to the ATPase alpha/beta chains family.</text>
</comment>
<evidence type="ECO:0000313" key="12">
    <source>
        <dbReference type="EMBL" id="KKS46222.1"/>
    </source>
</evidence>
<reference evidence="12 13" key="1">
    <citation type="journal article" date="2015" name="Nature">
        <title>rRNA introns, odd ribosomes, and small enigmatic genomes across a large radiation of phyla.</title>
        <authorList>
            <person name="Brown C.T."/>
            <person name="Hug L.A."/>
            <person name="Thomas B.C."/>
            <person name="Sharon I."/>
            <person name="Castelle C.J."/>
            <person name="Singh A."/>
            <person name="Wilkins M.J."/>
            <person name="Williams K.H."/>
            <person name="Banfield J.F."/>
        </authorList>
    </citation>
    <scope>NUCLEOTIDE SEQUENCE [LARGE SCALE GENOMIC DNA]</scope>
</reference>
<evidence type="ECO:0000256" key="7">
    <source>
        <dbReference type="ARBA" id="ARBA00023065"/>
    </source>
</evidence>
<dbReference type="InterPro" id="IPR024034">
    <property type="entry name" value="ATPase_F1/V1_b/a_C"/>
</dbReference>
<keyword evidence="7" id="KW-0406">Ion transport</keyword>
<dbReference type="SUPFAM" id="SSF52540">
    <property type="entry name" value="P-loop containing nucleoside triphosphate hydrolases"/>
    <property type="match status" value="1"/>
</dbReference>
<keyword evidence="5" id="KW-0067">ATP-binding</keyword>
<dbReference type="PATRIC" id="fig|1618442.3.peg.882"/>
<dbReference type="EMBL" id="LCDD01000020">
    <property type="protein sequence ID" value="KKS46222.1"/>
    <property type="molecule type" value="Genomic_DNA"/>
</dbReference>
<evidence type="ECO:0000256" key="3">
    <source>
        <dbReference type="ARBA" id="ARBA00022448"/>
    </source>
</evidence>
<keyword evidence="6" id="KW-1278">Translocase</keyword>
<dbReference type="InterPro" id="IPR055190">
    <property type="entry name" value="ATP-synt_VA_C"/>
</dbReference>
<evidence type="ECO:0000256" key="4">
    <source>
        <dbReference type="ARBA" id="ARBA00022741"/>
    </source>
</evidence>
<evidence type="ECO:0000259" key="11">
    <source>
        <dbReference type="SMART" id="SM00382"/>
    </source>
</evidence>
<keyword evidence="3" id="KW-0813">Transport</keyword>
<dbReference type="Gene3D" id="2.40.10.170">
    <property type="match status" value="1"/>
</dbReference>
<dbReference type="SUPFAM" id="SSF50615">
    <property type="entry name" value="N-terminal domain of alpha and beta subunits of F1 ATP synthase"/>
    <property type="match status" value="1"/>
</dbReference>
<sequence length="466" mass="51822">MENEIKPQFVGKVQSVKGQIVAVVCESDYRPALRELLYASKNKEIQLEVYGYESNNILLCLLMSSLREIERNMEIVSTRTQITIPVGQKVLGRVVNLFGVPEDDLGPIESEGVRSIYPNETKNSASDVITRTSEISETGIKAIDFFTPIPLGGKIGIVGGAGVGKTVLMTEILHNISSRYKGVSVFAGIGERIREGYELREELKKAELLDRVAIVLGHINENAAARFRTAWAAATLAEYYRDEKEWNVLFFVDNVFRFLQAGSELSTLLGEIPSEFGYQPTLQSEIAQFENRLSSTSKASITSVQTVYVPADELSNPTIAATLPHLDAVAILSRNIAQQGRHPSLDLPQSRSNMVNRTLVGDDHYEAVTRAIEVLNQYERLVRIVTIVGEEELSSDNQKVYIRAQKILNYMTQPFFTAEGQTGKPGAYVRREDAVRDVKAILDGEMDAIPVERFLYIGDIKSAKII</sequence>
<dbReference type="PANTHER" id="PTHR15184">
    <property type="entry name" value="ATP SYNTHASE"/>
    <property type="match status" value="1"/>
</dbReference>